<protein>
    <submittedName>
        <fullName evidence="3">Osmotically-inducible protein OsmY, contains BON domain</fullName>
    </submittedName>
</protein>
<evidence type="ECO:0000313" key="3">
    <source>
        <dbReference type="EMBL" id="SDD16965.1"/>
    </source>
</evidence>
<dbReference type="SMART" id="SM00749">
    <property type="entry name" value="BON"/>
    <property type="match status" value="3"/>
</dbReference>
<gene>
    <name evidence="3" type="ORF">SAMN05421548_11597</name>
</gene>
<keyword evidence="1" id="KW-0732">Signal</keyword>
<dbReference type="EMBL" id="FMYQ01000015">
    <property type="protein sequence ID" value="SDD16965.1"/>
    <property type="molecule type" value="Genomic_DNA"/>
</dbReference>
<dbReference type="Gene3D" id="3.30.1340.30">
    <property type="match status" value="3"/>
</dbReference>
<dbReference type="PROSITE" id="PS50914">
    <property type="entry name" value="BON"/>
    <property type="match status" value="3"/>
</dbReference>
<dbReference type="OrthoDB" id="870892at2"/>
<evidence type="ECO:0000259" key="2">
    <source>
        <dbReference type="PROSITE" id="PS50914"/>
    </source>
</evidence>
<dbReference type="RefSeq" id="WP_091998797.1">
    <property type="nucleotide sequence ID" value="NZ_FMYQ01000015.1"/>
</dbReference>
<evidence type="ECO:0000256" key="1">
    <source>
        <dbReference type="ARBA" id="ARBA00022729"/>
    </source>
</evidence>
<proteinExistence type="predicted"/>
<dbReference type="InterPro" id="IPR051686">
    <property type="entry name" value="Lipoprotein_DolP"/>
</dbReference>
<name>A0A1G6SLG1_9BURK</name>
<dbReference type="STRING" id="416944.SAMN05421548_11597"/>
<dbReference type="PANTHER" id="PTHR34606">
    <property type="entry name" value="BON DOMAIN-CONTAINING PROTEIN"/>
    <property type="match status" value="1"/>
</dbReference>
<dbReference type="InterPro" id="IPR014004">
    <property type="entry name" value="Transpt-assoc_nodulatn_dom_bac"/>
</dbReference>
<reference evidence="4" key="1">
    <citation type="submission" date="2016-09" db="EMBL/GenBank/DDBJ databases">
        <authorList>
            <person name="Varghese N."/>
            <person name="Submissions S."/>
        </authorList>
    </citation>
    <scope>NUCLEOTIDE SEQUENCE [LARGE SCALE GENOMIC DNA]</scope>
    <source>
        <strain evidence="4">TNe-862</strain>
    </source>
</reference>
<dbReference type="InterPro" id="IPR007055">
    <property type="entry name" value="BON_dom"/>
</dbReference>
<dbReference type="AlphaFoldDB" id="A0A1G6SLG1"/>
<accession>A0A1G6SLG1</accession>
<evidence type="ECO:0000313" key="4">
    <source>
        <dbReference type="Proteomes" id="UP000198908"/>
    </source>
</evidence>
<dbReference type="Proteomes" id="UP000198908">
    <property type="component" value="Unassembled WGS sequence"/>
</dbReference>
<feature type="domain" description="BON" evidence="2">
    <location>
        <begin position="149"/>
        <end position="216"/>
    </location>
</feature>
<dbReference type="PANTHER" id="PTHR34606:SF4">
    <property type="entry name" value="OUTER MEMBRANE LIPOPROTEIN DOLP"/>
    <property type="match status" value="1"/>
</dbReference>
<feature type="domain" description="BON" evidence="2">
    <location>
        <begin position="78"/>
        <end position="146"/>
    </location>
</feature>
<keyword evidence="4" id="KW-1185">Reference proteome</keyword>
<feature type="domain" description="BON" evidence="2">
    <location>
        <begin position="3"/>
        <end position="71"/>
    </location>
</feature>
<organism evidence="3 4">
    <name type="scientific">Paraburkholderia lycopersici</name>
    <dbReference type="NCBI Taxonomy" id="416944"/>
    <lineage>
        <taxon>Bacteria</taxon>
        <taxon>Pseudomonadati</taxon>
        <taxon>Pseudomonadota</taxon>
        <taxon>Betaproteobacteria</taxon>
        <taxon>Burkholderiales</taxon>
        <taxon>Burkholderiaceae</taxon>
        <taxon>Paraburkholderia</taxon>
    </lineage>
</organism>
<sequence length="216" mass="23451">MKTDLQLKHDVEAELEWEPAVTASNVGVEVKDGVVTLAGHLSSLGEKVAAEQAARRVGGVRALVVELEVRLPGQDVRTDEDIAHIARSVLRWTAGLSDGAVQVQVERGHVVLRGAVDWPWQSQTAVRAITQLRGVADVTDRIEVRHTVAPEQISQDILDAMRRHADREARHIQVTVTEGTVRLSGKVHSFAERAVARGAAWAAPGVRAVVDDLTVE</sequence>
<dbReference type="Pfam" id="PF04972">
    <property type="entry name" value="BON"/>
    <property type="match status" value="3"/>
</dbReference>